<dbReference type="SUPFAM" id="SSF48008">
    <property type="entry name" value="GntR ligand-binding domain-like"/>
    <property type="match status" value="1"/>
</dbReference>
<dbReference type="SUPFAM" id="SSF46785">
    <property type="entry name" value="Winged helix' DNA-binding domain"/>
    <property type="match status" value="1"/>
</dbReference>
<dbReference type="Pfam" id="PF07729">
    <property type="entry name" value="FCD"/>
    <property type="match status" value="1"/>
</dbReference>
<dbReference type="InterPro" id="IPR036390">
    <property type="entry name" value="WH_DNA-bd_sf"/>
</dbReference>
<dbReference type="InterPro" id="IPR011711">
    <property type="entry name" value="GntR_C"/>
</dbReference>
<feature type="region of interest" description="Disordered" evidence="4">
    <location>
        <begin position="1"/>
        <end position="22"/>
    </location>
</feature>
<dbReference type="Gene3D" id="1.20.120.530">
    <property type="entry name" value="GntR ligand-binding domain-like"/>
    <property type="match status" value="1"/>
</dbReference>
<reference evidence="7" key="1">
    <citation type="submission" date="2023-07" db="EMBL/GenBank/DDBJ databases">
        <title>30 novel species of actinomycetes from the DSMZ collection.</title>
        <authorList>
            <person name="Nouioui I."/>
        </authorList>
    </citation>
    <scope>NUCLEOTIDE SEQUENCE [LARGE SCALE GENOMIC DNA]</scope>
    <source>
        <strain evidence="7">DSM 44917</strain>
    </source>
</reference>
<comment type="caution">
    <text evidence="6">The sequence shown here is derived from an EMBL/GenBank/DDBJ whole genome shotgun (WGS) entry which is preliminary data.</text>
</comment>
<sequence>MTNVKKTDQAADSSRTDTEAVATQETMTDIAVEEIRKRIVLGRLPAGTKLRVDVLATELSMSRVPVREAFRELLAEGLTEIYPWKGAVVTEVRRQDVEEGYRMLEYLEAMAAERCAAAAPEETAARMRPHLERLEALSAEADPERYLEAHRALHFEVFRALGPGLLQRTTRMIWHACERFINISAQGDRRQQAHREHAELVRCYEHGDVVGAVGLTRMHVAHGREAALRGFGFVA</sequence>
<dbReference type="Proteomes" id="UP001183388">
    <property type="component" value="Unassembled WGS sequence"/>
</dbReference>
<evidence type="ECO:0000259" key="5">
    <source>
        <dbReference type="PROSITE" id="PS50949"/>
    </source>
</evidence>
<keyword evidence="7" id="KW-1185">Reference proteome</keyword>
<keyword evidence="3" id="KW-0804">Transcription</keyword>
<dbReference type="InterPro" id="IPR036388">
    <property type="entry name" value="WH-like_DNA-bd_sf"/>
</dbReference>
<name>A0ABU2L4H5_9ACTN</name>
<dbReference type="InterPro" id="IPR008920">
    <property type="entry name" value="TF_FadR/GntR_C"/>
</dbReference>
<accession>A0ABU2L4H5</accession>
<evidence type="ECO:0000313" key="6">
    <source>
        <dbReference type="EMBL" id="MDT0306459.1"/>
    </source>
</evidence>
<keyword evidence="2" id="KW-0238">DNA-binding</keyword>
<dbReference type="PANTHER" id="PTHR43537">
    <property type="entry name" value="TRANSCRIPTIONAL REGULATOR, GNTR FAMILY"/>
    <property type="match status" value="1"/>
</dbReference>
<dbReference type="SMART" id="SM00895">
    <property type="entry name" value="FCD"/>
    <property type="match status" value="1"/>
</dbReference>
<organism evidence="6 7">
    <name type="scientific">Streptomyces boetiae</name>
    <dbReference type="NCBI Taxonomy" id="3075541"/>
    <lineage>
        <taxon>Bacteria</taxon>
        <taxon>Bacillati</taxon>
        <taxon>Actinomycetota</taxon>
        <taxon>Actinomycetes</taxon>
        <taxon>Kitasatosporales</taxon>
        <taxon>Streptomycetaceae</taxon>
        <taxon>Streptomyces</taxon>
    </lineage>
</organism>
<dbReference type="Gene3D" id="1.10.10.10">
    <property type="entry name" value="Winged helix-like DNA-binding domain superfamily/Winged helix DNA-binding domain"/>
    <property type="match status" value="1"/>
</dbReference>
<evidence type="ECO:0000256" key="2">
    <source>
        <dbReference type="ARBA" id="ARBA00023125"/>
    </source>
</evidence>
<evidence type="ECO:0000256" key="1">
    <source>
        <dbReference type="ARBA" id="ARBA00023015"/>
    </source>
</evidence>
<dbReference type="EMBL" id="JAVREN010000006">
    <property type="protein sequence ID" value="MDT0306459.1"/>
    <property type="molecule type" value="Genomic_DNA"/>
</dbReference>
<evidence type="ECO:0000256" key="4">
    <source>
        <dbReference type="SAM" id="MobiDB-lite"/>
    </source>
</evidence>
<protein>
    <submittedName>
        <fullName evidence="6">GntR family transcriptional regulator</fullName>
    </submittedName>
</protein>
<dbReference type="SMART" id="SM00345">
    <property type="entry name" value="HTH_GNTR"/>
    <property type="match status" value="1"/>
</dbReference>
<dbReference type="RefSeq" id="WP_311629391.1">
    <property type="nucleotide sequence ID" value="NZ_JAVREN010000006.1"/>
</dbReference>
<feature type="domain" description="HTH gntR-type" evidence="5">
    <location>
        <begin position="25"/>
        <end position="92"/>
    </location>
</feature>
<dbReference type="InterPro" id="IPR000524">
    <property type="entry name" value="Tscrpt_reg_HTH_GntR"/>
</dbReference>
<dbReference type="PANTHER" id="PTHR43537:SF24">
    <property type="entry name" value="GLUCONATE OPERON TRANSCRIPTIONAL REPRESSOR"/>
    <property type="match status" value="1"/>
</dbReference>
<evidence type="ECO:0000256" key="3">
    <source>
        <dbReference type="ARBA" id="ARBA00023163"/>
    </source>
</evidence>
<gene>
    <name evidence="6" type="ORF">RM780_05735</name>
</gene>
<dbReference type="Pfam" id="PF00392">
    <property type="entry name" value="GntR"/>
    <property type="match status" value="1"/>
</dbReference>
<dbReference type="PROSITE" id="PS50949">
    <property type="entry name" value="HTH_GNTR"/>
    <property type="match status" value="1"/>
</dbReference>
<proteinExistence type="predicted"/>
<feature type="compositionally biased region" description="Basic and acidic residues" evidence="4">
    <location>
        <begin position="1"/>
        <end position="18"/>
    </location>
</feature>
<evidence type="ECO:0000313" key="7">
    <source>
        <dbReference type="Proteomes" id="UP001183388"/>
    </source>
</evidence>
<keyword evidence="1" id="KW-0805">Transcription regulation</keyword>